<name>A0A174HP08_9FIRM</name>
<dbReference type="PROSITE" id="PS50883">
    <property type="entry name" value="EAL"/>
    <property type="match status" value="1"/>
</dbReference>
<gene>
    <name evidence="3" type="primary">gmr_9</name>
    <name evidence="3" type="ORF">ERS852407_03892</name>
</gene>
<dbReference type="InterPro" id="IPR000160">
    <property type="entry name" value="GGDEF_dom"/>
</dbReference>
<feature type="domain" description="EAL" evidence="1">
    <location>
        <begin position="1002"/>
        <end position="1250"/>
    </location>
</feature>
<reference evidence="3 4" key="1">
    <citation type="submission" date="2015-09" db="EMBL/GenBank/DDBJ databases">
        <authorList>
            <consortium name="Pathogen Informatics"/>
        </authorList>
    </citation>
    <scope>NUCLEOTIDE SEQUENCE [LARGE SCALE GENOMIC DNA]</scope>
    <source>
        <strain evidence="3 4">2789STDY5608850</strain>
    </source>
</reference>
<feature type="domain" description="GGDEF" evidence="2">
    <location>
        <begin position="876"/>
        <end position="1000"/>
    </location>
</feature>
<dbReference type="Gene3D" id="3.30.70.270">
    <property type="match status" value="2"/>
</dbReference>
<dbReference type="AlphaFoldDB" id="A0A174HP08"/>
<dbReference type="SUPFAM" id="SSF141868">
    <property type="entry name" value="EAL domain-like"/>
    <property type="match status" value="1"/>
</dbReference>
<evidence type="ECO:0000259" key="2">
    <source>
        <dbReference type="PROSITE" id="PS50887"/>
    </source>
</evidence>
<sequence>MPQNGLQTGSPLIAIAADSEQKVIYVHEEMQTFLRYPVSDCSGRELSEVIWDIAEQRIEFKPDERSWEVFFTREGEEYHLAVQRLYSGRDQAMPEITVILQKSGDREKRRLEQELSLNLQRYKIALSRCNNIIWEYHVDEDCAYLQGIRSLPFVQSGKIEDFSRKMMRDRHVDKESLPAVRQMFLDLRAGKLMACALLHTSQPEGGQSWYRVTHTMLHDGDGPDNIAIGVVEDISKEQKEQEKYQQEEKYRQALMGDALASYEIDIDNDMIIEKIIEKKKDMLASVGLSVNCKYSQFLKCWAEKNVHPEDRFLFLQEMNPKFLRSQYERGRQEAVCEYRSLNAEAEMIWCNTTIYLIESGGHLTGFVYVKNVEEKKRRELELLRQSRIDPLTNLLNRAASLQEINYILNENGQKESALLIIDVDNFKNVNDTFGHMYGDKVLAGIAYKLKNIFDTDAIVGRLGGDEFLVFLFNIQDEDAVYRKAQMVARELQTIQEEGENRIAVNNSIGIAVSPRHGTRFQELYVKADTALRYAKQSGKSCYSVFGDKISRVVPMEYVNREWLLDELEEIVYISDIQDYTLLYVNRVGRDLFGMKLEDFEKQKCYQMLQGRNTPCPFCNNAKLVKDKFFMWEYENPYLKKYFIVKDKLVEWNGRPVRMEIAVDVGNHLIGDRATTAKYHMETVMLESLRTLNSADDLETGITRILELITRFYDGERSYIIEIDREHGYAHNIYEWCREGVPPQKASLQNIALDAIPYIVETFNKKQHLILSQVEELKYTYPSEYQFLTRRNAHSLFAVPFEDESAFCGYIGVDNPNINQDTIRFLDSIAYNIANEIKKRRLYERLEFEAGHDTLSGLLNRSSFVRYQNGVQRKFGESCGMITADINGLKQLNQDYGHSRGDETIITVTEVMRSCFPDGEIFRLSGDEFVIIAMNQEYEGFMKHVREMGLELDSQTPNGVSLGATWVEHLTDFDMLLHHAEELMLVNKQIYYKNSDDVRKHYSPERMKLLVHDVEQGYYRLYLQPKFDPETGTVHSVEALSRYQAPGHELQSPVKFVSLLEKMKLIRYLDFYMLEEVFRLLSRWKTEGRPLIPVSVNFSRITLLESDLFQMLTEIKNKYDVPSSLVMIEITESIGDIEHKVIEAVGSKLRKAGFRISLDDFGADYANMSILSIMHFDEVKLDKSLIENLVGNEKNQIVVKCIIEMCRSLHVDCVAEGVETKEQLELLKAYGCTTIQGYYYSKPVEVEQFSV</sequence>
<dbReference type="InterPro" id="IPR000014">
    <property type="entry name" value="PAS"/>
</dbReference>
<dbReference type="EC" id="3.1.4.52" evidence="3"/>
<evidence type="ECO:0000259" key="1">
    <source>
        <dbReference type="PROSITE" id="PS50883"/>
    </source>
</evidence>
<dbReference type="GO" id="GO:0071111">
    <property type="term" value="F:cyclic-guanylate-specific phosphodiesterase activity"/>
    <property type="evidence" value="ECO:0007669"/>
    <property type="project" value="UniProtKB-EC"/>
</dbReference>
<dbReference type="SUPFAM" id="SSF55781">
    <property type="entry name" value="GAF domain-like"/>
    <property type="match status" value="1"/>
</dbReference>
<dbReference type="InterPro" id="IPR052155">
    <property type="entry name" value="Biofilm_reg_signaling"/>
</dbReference>
<dbReference type="SMART" id="SM00052">
    <property type="entry name" value="EAL"/>
    <property type="match status" value="1"/>
</dbReference>
<organism evidence="3 4">
    <name type="scientific">Hungatella hathewayi</name>
    <dbReference type="NCBI Taxonomy" id="154046"/>
    <lineage>
        <taxon>Bacteria</taxon>
        <taxon>Bacillati</taxon>
        <taxon>Bacillota</taxon>
        <taxon>Clostridia</taxon>
        <taxon>Lachnospirales</taxon>
        <taxon>Lachnospiraceae</taxon>
        <taxon>Hungatella</taxon>
    </lineage>
</organism>
<evidence type="ECO:0000313" key="4">
    <source>
        <dbReference type="Proteomes" id="UP000095651"/>
    </source>
</evidence>
<dbReference type="Gene3D" id="3.20.20.450">
    <property type="entry name" value="EAL domain"/>
    <property type="match status" value="1"/>
</dbReference>
<dbReference type="RefSeq" id="WP_081034311.1">
    <property type="nucleotide sequence ID" value="NZ_CABIXC010000011.1"/>
</dbReference>
<dbReference type="Proteomes" id="UP000095651">
    <property type="component" value="Unassembled WGS sequence"/>
</dbReference>
<dbReference type="InterPro" id="IPR043128">
    <property type="entry name" value="Rev_trsase/Diguanyl_cyclase"/>
</dbReference>
<dbReference type="InterPro" id="IPR029787">
    <property type="entry name" value="Nucleotide_cyclase"/>
</dbReference>
<dbReference type="InterPro" id="IPR029016">
    <property type="entry name" value="GAF-like_dom_sf"/>
</dbReference>
<dbReference type="InterPro" id="IPR001633">
    <property type="entry name" value="EAL_dom"/>
</dbReference>
<dbReference type="PROSITE" id="PS50887">
    <property type="entry name" value="GGDEF"/>
    <property type="match status" value="2"/>
</dbReference>
<dbReference type="InterPro" id="IPR035919">
    <property type="entry name" value="EAL_sf"/>
</dbReference>
<proteinExistence type="predicted"/>
<accession>A0A174HP08</accession>
<dbReference type="PANTHER" id="PTHR44757">
    <property type="entry name" value="DIGUANYLATE CYCLASE DGCP"/>
    <property type="match status" value="1"/>
</dbReference>
<dbReference type="SUPFAM" id="SSF55073">
    <property type="entry name" value="Nucleotide cyclase"/>
    <property type="match status" value="2"/>
</dbReference>
<feature type="domain" description="GGDEF" evidence="2">
    <location>
        <begin position="414"/>
        <end position="547"/>
    </location>
</feature>
<dbReference type="EMBL" id="CYZE01000011">
    <property type="protein sequence ID" value="CUO76693.1"/>
    <property type="molecule type" value="Genomic_DNA"/>
</dbReference>
<dbReference type="Pfam" id="PF00563">
    <property type="entry name" value="EAL"/>
    <property type="match status" value="1"/>
</dbReference>
<dbReference type="PANTHER" id="PTHR44757:SF2">
    <property type="entry name" value="BIOFILM ARCHITECTURE MAINTENANCE PROTEIN MBAA"/>
    <property type="match status" value="1"/>
</dbReference>
<protein>
    <submittedName>
        <fullName evidence="3">Signaling protein</fullName>
        <ecNumber evidence="3">3.1.4.52</ecNumber>
    </submittedName>
</protein>
<dbReference type="Gene3D" id="3.30.450.40">
    <property type="match status" value="1"/>
</dbReference>
<dbReference type="NCBIfam" id="TIGR00254">
    <property type="entry name" value="GGDEF"/>
    <property type="match status" value="2"/>
</dbReference>
<dbReference type="CDD" id="cd01949">
    <property type="entry name" value="GGDEF"/>
    <property type="match status" value="2"/>
</dbReference>
<dbReference type="CDD" id="cd01948">
    <property type="entry name" value="EAL"/>
    <property type="match status" value="1"/>
</dbReference>
<dbReference type="SMART" id="SM00267">
    <property type="entry name" value="GGDEF"/>
    <property type="match status" value="2"/>
</dbReference>
<evidence type="ECO:0000313" key="3">
    <source>
        <dbReference type="EMBL" id="CUO76693.1"/>
    </source>
</evidence>
<keyword evidence="3" id="KW-0378">Hydrolase</keyword>
<dbReference type="Pfam" id="PF00990">
    <property type="entry name" value="GGDEF"/>
    <property type="match status" value="2"/>
</dbReference>
<dbReference type="Pfam" id="PF13426">
    <property type="entry name" value="PAS_9"/>
    <property type="match status" value="1"/>
</dbReference>